<keyword evidence="3" id="KW-1185">Reference proteome</keyword>
<organism evidence="2 3">
    <name type="scientific">Geodermatophilus aquaeductus</name>
    <dbReference type="NCBI Taxonomy" id="1564161"/>
    <lineage>
        <taxon>Bacteria</taxon>
        <taxon>Bacillati</taxon>
        <taxon>Actinomycetota</taxon>
        <taxon>Actinomycetes</taxon>
        <taxon>Geodermatophilales</taxon>
        <taxon>Geodermatophilaceae</taxon>
        <taxon>Geodermatophilus</taxon>
    </lineage>
</organism>
<evidence type="ECO:0000313" key="3">
    <source>
        <dbReference type="Proteomes" id="UP000317484"/>
    </source>
</evidence>
<reference evidence="2 3" key="1">
    <citation type="submission" date="2017-05" db="EMBL/GenBank/DDBJ databases">
        <authorList>
            <person name="Varghese N."/>
            <person name="Submissions S."/>
        </authorList>
    </citation>
    <scope>NUCLEOTIDE SEQUENCE [LARGE SCALE GENOMIC DNA]</scope>
    <source>
        <strain evidence="2 3">DSM 46834</strain>
    </source>
</reference>
<dbReference type="Gene3D" id="3.10.450.50">
    <property type="match status" value="1"/>
</dbReference>
<dbReference type="EMBL" id="FXTJ01000008">
    <property type="protein sequence ID" value="SMO94776.1"/>
    <property type="molecule type" value="Genomic_DNA"/>
</dbReference>
<proteinExistence type="predicted"/>
<dbReference type="AlphaFoldDB" id="A0A521FEZ2"/>
<evidence type="ECO:0000313" key="2">
    <source>
        <dbReference type="EMBL" id="SMO94776.1"/>
    </source>
</evidence>
<protein>
    <recommendedName>
        <fullName evidence="1">SnoaL-like domain-containing protein</fullName>
    </recommendedName>
</protein>
<dbReference type="InterPro" id="IPR037401">
    <property type="entry name" value="SnoaL-like"/>
</dbReference>
<name>A0A521FEZ2_9ACTN</name>
<dbReference type="InterPro" id="IPR032710">
    <property type="entry name" value="NTF2-like_dom_sf"/>
</dbReference>
<evidence type="ECO:0000259" key="1">
    <source>
        <dbReference type="Pfam" id="PF13577"/>
    </source>
</evidence>
<dbReference type="SUPFAM" id="SSF54427">
    <property type="entry name" value="NTF2-like"/>
    <property type="match status" value="1"/>
</dbReference>
<feature type="domain" description="SnoaL-like" evidence="1">
    <location>
        <begin position="34"/>
        <end position="151"/>
    </location>
</feature>
<accession>A0A521FEZ2</accession>
<sequence>MTLDLPAVTADLTTVHPLPAGDLPALAAAVRAQADRQAIADLGVLYARAVDDHDLDAVVAMYTGDGVFERRGVAATGPDEIRAAYVESFTTYRTMLHTPHPGVVRLHGDGTASGWSHGHAELATRSTLVLASYRYEDDYRCQGGRWLFARRSITFMYAVPADQLAGSFGSVERIRWPRTAPEAADYPESSPTWETYRS</sequence>
<dbReference type="Proteomes" id="UP000317484">
    <property type="component" value="Unassembled WGS sequence"/>
</dbReference>
<gene>
    <name evidence="2" type="ORF">SAMN06273567_108179</name>
</gene>
<dbReference type="Pfam" id="PF13577">
    <property type="entry name" value="SnoaL_4"/>
    <property type="match status" value="1"/>
</dbReference>
<dbReference type="RefSeq" id="WP_142460026.1">
    <property type="nucleotide sequence ID" value="NZ_FXTJ01000008.1"/>
</dbReference>